<feature type="domain" description="HicB-like antitoxin of toxin-antitoxin system" evidence="1">
    <location>
        <begin position="8"/>
        <end position="108"/>
    </location>
</feature>
<gene>
    <name evidence="2" type="ORF">CD039_09060</name>
</gene>
<evidence type="ECO:0000313" key="2">
    <source>
        <dbReference type="EMBL" id="POA08233.1"/>
    </source>
</evidence>
<dbReference type="PANTHER" id="PTHR34504">
    <property type="entry name" value="ANTITOXIN HICB"/>
    <property type="match status" value="1"/>
</dbReference>
<dbReference type="AlphaFoldDB" id="A0A2K4FAD1"/>
<reference evidence="2 3" key="1">
    <citation type="submission" date="2017-08" db="EMBL/GenBank/DDBJ databases">
        <title>Draft genome sequences of 64 type strains of genus Staph aureus.</title>
        <authorList>
            <person name="Cole K."/>
            <person name="Golubchik T."/>
            <person name="Russell J."/>
            <person name="Foster D."/>
            <person name="Llewelyn M."/>
            <person name="Wilson D."/>
            <person name="Crook D."/>
            <person name="Paul J."/>
        </authorList>
    </citation>
    <scope>NUCLEOTIDE SEQUENCE [LARGE SCALE GENOMIC DNA]</scope>
    <source>
        <strain evidence="2 3">DSM 29875</strain>
    </source>
</reference>
<dbReference type="PANTHER" id="PTHR34504:SF4">
    <property type="entry name" value="ANTITOXIN HICB"/>
    <property type="match status" value="1"/>
</dbReference>
<evidence type="ECO:0000313" key="3">
    <source>
        <dbReference type="Proteomes" id="UP000242712"/>
    </source>
</evidence>
<keyword evidence="3" id="KW-1185">Reference proteome</keyword>
<evidence type="ECO:0000259" key="1">
    <source>
        <dbReference type="Pfam" id="PF15919"/>
    </source>
</evidence>
<proteinExistence type="predicted"/>
<name>A0A2K4FAD1_9STAP</name>
<dbReference type="SUPFAM" id="SSF143100">
    <property type="entry name" value="TTHA1013/TTHA0281-like"/>
    <property type="match status" value="1"/>
</dbReference>
<dbReference type="InterPro" id="IPR031807">
    <property type="entry name" value="HicB-like"/>
</dbReference>
<dbReference type="Proteomes" id="UP000242712">
    <property type="component" value="Unassembled WGS sequence"/>
</dbReference>
<dbReference type="Gene3D" id="3.30.160.250">
    <property type="match status" value="1"/>
</dbReference>
<dbReference type="RefSeq" id="WP_103372035.1">
    <property type="nucleotide sequence ID" value="NZ_CBCRVO010000002.1"/>
</dbReference>
<protein>
    <submittedName>
        <fullName evidence="2">HicB family protein</fullName>
    </submittedName>
</protein>
<dbReference type="InterPro" id="IPR051404">
    <property type="entry name" value="TA_system_antitoxin"/>
</dbReference>
<sequence>MKYTFYAILEEEHQYFNVSFPDLPGVVTYGEGLREAVENAQDALNGALLLMEEDQESMPEASTYNQLGEQLNEKERLQLIIANTDVARALEENKTVNKMVTLAKYLVKLGKEHNVNFSQVLQQALREKLKI</sequence>
<dbReference type="GeneID" id="98298496"/>
<dbReference type="OrthoDB" id="5419659at2"/>
<organism evidence="2 3">
    <name type="scientific">Staphylococcus argensis</name>
    <dbReference type="NCBI Taxonomy" id="1607738"/>
    <lineage>
        <taxon>Bacteria</taxon>
        <taxon>Bacillati</taxon>
        <taxon>Bacillota</taxon>
        <taxon>Bacilli</taxon>
        <taxon>Bacillales</taxon>
        <taxon>Staphylococcaceae</taxon>
        <taxon>Staphylococcus</taxon>
    </lineage>
</organism>
<dbReference type="EMBL" id="PPPX01000016">
    <property type="protein sequence ID" value="POA08233.1"/>
    <property type="molecule type" value="Genomic_DNA"/>
</dbReference>
<dbReference type="Pfam" id="PF15919">
    <property type="entry name" value="HicB_lk_antitox"/>
    <property type="match status" value="1"/>
</dbReference>
<accession>A0A2K4FAD1</accession>
<comment type="caution">
    <text evidence="2">The sequence shown here is derived from an EMBL/GenBank/DDBJ whole genome shotgun (WGS) entry which is preliminary data.</text>
</comment>
<dbReference type="InterPro" id="IPR035069">
    <property type="entry name" value="TTHA1013/TTHA0281-like"/>
</dbReference>